<feature type="transmembrane region" description="Helical" evidence="20">
    <location>
        <begin position="112"/>
        <end position="134"/>
    </location>
</feature>
<dbReference type="InterPro" id="IPR016174">
    <property type="entry name" value="Di-haem_cyt_TM"/>
</dbReference>
<keyword evidence="7 20" id="KW-0679">Respiratory chain</keyword>
<dbReference type="InterPro" id="IPR036150">
    <property type="entry name" value="Cyt_b/b6_C_sf"/>
</dbReference>
<dbReference type="SUPFAM" id="SSF81342">
    <property type="entry name" value="Transmembrane di-heme cytochromes"/>
    <property type="match status" value="1"/>
</dbReference>
<name>A0A7S6ZPS0_9COLE</name>
<dbReference type="EMBL" id="MT113335">
    <property type="protein sequence ID" value="QOW08029.1"/>
    <property type="molecule type" value="Genomic_DNA"/>
</dbReference>
<keyword evidence="13 19" id="KW-0408">Iron</keyword>
<comment type="similarity">
    <text evidence="17 20">Belongs to the cytochrome b family.</text>
</comment>
<comment type="cofactor">
    <cofactor evidence="20">
        <name>heme b</name>
        <dbReference type="ChEBI" id="CHEBI:60344"/>
    </cofactor>
    <text evidence="20">Binds 2 heme groups non-covalently.</text>
</comment>
<dbReference type="InterPro" id="IPR048259">
    <property type="entry name" value="Cytochrome_b_N_euk/bac"/>
</dbReference>
<dbReference type="InterPro" id="IPR005797">
    <property type="entry name" value="Cyt_b/b6_N"/>
</dbReference>
<feature type="transmembrane region" description="Helical" evidence="20">
    <location>
        <begin position="324"/>
        <end position="341"/>
    </location>
</feature>
<feature type="transmembrane region" description="Helical" evidence="20">
    <location>
        <begin position="78"/>
        <end position="100"/>
    </location>
</feature>
<evidence type="ECO:0000259" key="22">
    <source>
        <dbReference type="PROSITE" id="PS51003"/>
    </source>
</evidence>
<keyword evidence="10" id="KW-0999">Mitochondrion inner membrane</keyword>
<dbReference type="GO" id="GO:0046872">
    <property type="term" value="F:metal ion binding"/>
    <property type="evidence" value="ECO:0007669"/>
    <property type="project" value="UniProtKB-UniRule"/>
</dbReference>
<evidence type="ECO:0000256" key="4">
    <source>
        <dbReference type="ARBA" id="ARBA00013531"/>
    </source>
</evidence>
<keyword evidence="12 20" id="KW-1133">Transmembrane helix</keyword>
<dbReference type="CDD" id="cd00290">
    <property type="entry name" value="cytochrome_b_C"/>
    <property type="match status" value="1"/>
</dbReference>
<geneLocation type="mitochondrion" evidence="23"/>
<keyword evidence="8 20" id="KW-0812">Transmembrane</keyword>
<dbReference type="PANTHER" id="PTHR19271">
    <property type="entry name" value="CYTOCHROME B"/>
    <property type="match status" value="1"/>
</dbReference>
<dbReference type="Pfam" id="PF00033">
    <property type="entry name" value="Cytochrome_B"/>
    <property type="match status" value="1"/>
</dbReference>
<gene>
    <name evidence="23" type="primary">cob</name>
</gene>
<dbReference type="PANTHER" id="PTHR19271:SF16">
    <property type="entry name" value="CYTOCHROME B"/>
    <property type="match status" value="1"/>
</dbReference>
<dbReference type="InterPro" id="IPR005798">
    <property type="entry name" value="Cyt_b/b6_C"/>
</dbReference>
<evidence type="ECO:0000256" key="11">
    <source>
        <dbReference type="ARBA" id="ARBA00022982"/>
    </source>
</evidence>
<evidence type="ECO:0000256" key="6">
    <source>
        <dbReference type="ARBA" id="ARBA00022617"/>
    </source>
</evidence>
<dbReference type="InterPro" id="IPR027387">
    <property type="entry name" value="Cytb/b6-like_sf"/>
</dbReference>
<evidence type="ECO:0000256" key="3">
    <source>
        <dbReference type="ARBA" id="ARBA00011649"/>
    </source>
</evidence>
<evidence type="ECO:0000256" key="14">
    <source>
        <dbReference type="ARBA" id="ARBA00023075"/>
    </source>
</evidence>
<evidence type="ECO:0000313" key="23">
    <source>
        <dbReference type="EMBL" id="QOW08029.1"/>
    </source>
</evidence>
<feature type="domain" description="Cytochrome b/b6 C-terminal region profile" evidence="22">
    <location>
        <begin position="211"/>
        <end position="379"/>
    </location>
</feature>
<evidence type="ECO:0000256" key="20">
    <source>
        <dbReference type="RuleBase" id="RU362117"/>
    </source>
</evidence>
<dbReference type="GO" id="GO:0008121">
    <property type="term" value="F:quinol-cytochrome-c reductase activity"/>
    <property type="evidence" value="ECO:0007669"/>
    <property type="project" value="InterPro"/>
</dbReference>
<evidence type="ECO:0000256" key="2">
    <source>
        <dbReference type="ARBA" id="ARBA00004448"/>
    </source>
</evidence>
<reference evidence="23" key="1">
    <citation type="journal article" date="2020" name="Genomics">
        <title>Comparative mitochondrial genomics of five Dermestid beetles (Coleoptera: Dermestidae) and its implications for phylogeny.</title>
        <authorList>
            <person name="Zeng L."/>
            <person name="Pang Y."/>
            <person name="Feng S."/>
            <person name="Wang Y."/>
            <person name="Stejskal V."/>
            <person name="Aulicky R."/>
            <person name="Zhang S."/>
            <person name="Li Z."/>
        </authorList>
    </citation>
    <scope>NUCLEOTIDE SEQUENCE</scope>
</reference>
<comment type="subcellular location">
    <subcellularLocation>
        <location evidence="2">Mitochondrion inner membrane</location>
        <topology evidence="2">Multi-pass membrane protein</topology>
    </subcellularLocation>
</comment>
<keyword evidence="16 20" id="KW-0472">Membrane</keyword>
<keyword evidence="15 20" id="KW-0496">Mitochondrion</keyword>
<feature type="binding site" description="axial binding residue" evidence="19">
    <location>
        <position position="84"/>
    </location>
    <ligand>
        <name>heme b</name>
        <dbReference type="ChEBI" id="CHEBI:60344"/>
        <label>b562</label>
    </ligand>
    <ligandPart>
        <name>Fe</name>
        <dbReference type="ChEBI" id="CHEBI:18248"/>
    </ligandPart>
</feature>
<dbReference type="GO" id="GO:0016491">
    <property type="term" value="F:oxidoreductase activity"/>
    <property type="evidence" value="ECO:0007669"/>
    <property type="project" value="UniProtKB-UniRule"/>
</dbReference>
<dbReference type="GO" id="GO:0006122">
    <property type="term" value="P:mitochondrial electron transport, ubiquinol to cytochrome c"/>
    <property type="evidence" value="ECO:0007669"/>
    <property type="project" value="TreeGrafter"/>
</dbReference>
<dbReference type="Pfam" id="PF00032">
    <property type="entry name" value="Cytochrom_B_C"/>
    <property type="match status" value="1"/>
</dbReference>
<keyword evidence="6 19" id="KW-0349">Heme</keyword>
<dbReference type="CDD" id="cd00284">
    <property type="entry name" value="Cytochrome_b_N"/>
    <property type="match status" value="1"/>
</dbReference>
<evidence type="ECO:0000256" key="8">
    <source>
        <dbReference type="ARBA" id="ARBA00022692"/>
    </source>
</evidence>
<evidence type="ECO:0000256" key="13">
    <source>
        <dbReference type="ARBA" id="ARBA00023004"/>
    </source>
</evidence>
<feature type="transmembrane region" description="Helical" evidence="20">
    <location>
        <begin position="178"/>
        <end position="201"/>
    </location>
</feature>
<evidence type="ECO:0000256" key="15">
    <source>
        <dbReference type="ARBA" id="ARBA00023128"/>
    </source>
</evidence>
<feature type="binding site" description="axial binding residue" evidence="19">
    <location>
        <position position="197"/>
    </location>
    <ligand>
        <name>heme b</name>
        <dbReference type="ChEBI" id="CHEBI:60344"/>
        <label>b566</label>
    </ligand>
    <ligandPart>
        <name>Fe</name>
        <dbReference type="ChEBI" id="CHEBI:18248"/>
    </ligandPart>
</feature>
<feature type="transmembrane region" description="Helical" evidence="20">
    <location>
        <begin position="31"/>
        <end position="57"/>
    </location>
</feature>
<dbReference type="GO" id="GO:0045275">
    <property type="term" value="C:respiratory chain complex III"/>
    <property type="evidence" value="ECO:0007669"/>
    <property type="project" value="InterPro"/>
</dbReference>
<comment type="subunit">
    <text evidence="3">The main subunits of complex b-c1 are: cytochrome b, cytochrome c1 and the Rieske protein.</text>
</comment>
<keyword evidence="14" id="KW-0830">Ubiquinone</keyword>
<evidence type="ECO:0000256" key="5">
    <source>
        <dbReference type="ARBA" id="ARBA00022448"/>
    </source>
</evidence>
<sequence>MKKQVKHLSPMTKIINDSLVDLPSPSNISAWWNFGSLLGLCLIIQLMTGIFLAMHYTPNIEMAFNSVAHICRDVNYGWLLRTLHANGASFFFICIYLHIGRGMYYSSYTLELTWMIGVTILFVVMATAFMGYVLPWGQMSFWGATVITNLLSAIPYLGTAIVQWIWGGFAVDNATLTRFFTIHFLMPFVVAALSMVHLLFLHQTGSNNPLGTNSNIDKIPFHPYFSSKDLVGYIVMMSALTILSLQTPYLLGDPDNFIPANPLVTPVHIQPEWYFLFAYAILRSIPNKLGGVIALVMSIAILYALPFVNKKNMNSTSFYPMNKILFWSLLSMITLLTWIGARPVEDPFIMMGQTLTIMYFAFFVINPILFKYWDNILFK</sequence>
<dbReference type="InterPro" id="IPR048260">
    <property type="entry name" value="Cytochrome_b_C_euk/bac"/>
</dbReference>
<keyword evidence="9 19" id="KW-0479">Metal-binding</keyword>
<dbReference type="PROSITE" id="PS51003">
    <property type="entry name" value="CYTB_CTER"/>
    <property type="match status" value="1"/>
</dbReference>
<evidence type="ECO:0000256" key="18">
    <source>
        <dbReference type="PIRSR" id="PIRSR038885-1"/>
    </source>
</evidence>
<evidence type="ECO:0000256" key="12">
    <source>
        <dbReference type="ARBA" id="ARBA00022989"/>
    </source>
</evidence>
<evidence type="ECO:0000256" key="9">
    <source>
        <dbReference type="ARBA" id="ARBA00022723"/>
    </source>
</evidence>
<evidence type="ECO:0000256" key="17">
    <source>
        <dbReference type="ARBA" id="ARBA00061233"/>
    </source>
</evidence>
<accession>A0A7S6ZPS0</accession>
<evidence type="ECO:0000256" key="7">
    <source>
        <dbReference type="ARBA" id="ARBA00022660"/>
    </source>
</evidence>
<evidence type="ECO:0000256" key="16">
    <source>
        <dbReference type="ARBA" id="ARBA00023136"/>
    </source>
</evidence>
<dbReference type="FunFam" id="1.20.810.10:FF:000002">
    <property type="entry name" value="Cytochrome b"/>
    <property type="match status" value="1"/>
</dbReference>
<proteinExistence type="inferred from homology"/>
<evidence type="ECO:0000259" key="21">
    <source>
        <dbReference type="PROSITE" id="PS51002"/>
    </source>
</evidence>
<evidence type="ECO:0000256" key="10">
    <source>
        <dbReference type="ARBA" id="ARBA00022792"/>
    </source>
</evidence>
<dbReference type="AlphaFoldDB" id="A0A7S6ZPS0"/>
<organism evidence="23">
    <name type="scientific">Trogoderma granarium</name>
    <dbReference type="NCBI Taxonomy" id="591392"/>
    <lineage>
        <taxon>Eukaryota</taxon>
        <taxon>Metazoa</taxon>
        <taxon>Ecdysozoa</taxon>
        <taxon>Arthropoda</taxon>
        <taxon>Hexapoda</taxon>
        <taxon>Insecta</taxon>
        <taxon>Pterygota</taxon>
        <taxon>Neoptera</taxon>
        <taxon>Endopterygota</taxon>
        <taxon>Coleoptera</taxon>
        <taxon>Polyphaga</taxon>
        <taxon>Bostrichiformia</taxon>
        <taxon>Dermestidae</taxon>
        <taxon>Megatominae</taxon>
        <taxon>Trogoderma</taxon>
    </lineage>
</organism>
<feature type="binding site" description="axial binding residue" evidence="19">
    <location>
        <position position="183"/>
    </location>
    <ligand>
        <name>heme b</name>
        <dbReference type="ChEBI" id="CHEBI:60344"/>
        <label>b562</label>
    </ligand>
    <ligandPart>
        <name>Fe</name>
        <dbReference type="ChEBI" id="CHEBI:18248"/>
    </ligandPart>
</feature>
<comment type="function">
    <text evidence="1 20">Component of the ubiquinol-cytochrome c reductase complex (complex III or cytochrome b-c1 complex) that is part of the mitochondrial respiratory chain. The b-c1 complex mediates electron transfer from ubiquinol to cytochrome c. Contributes to the generation of a proton gradient across the mitochondrial membrane that is then used for ATP synthesis.</text>
</comment>
<feature type="transmembrane region" description="Helical" evidence="20">
    <location>
        <begin position="348"/>
        <end position="370"/>
    </location>
</feature>
<evidence type="ECO:0000256" key="1">
    <source>
        <dbReference type="ARBA" id="ARBA00002566"/>
    </source>
</evidence>
<feature type="transmembrane region" description="Helical" evidence="20">
    <location>
        <begin position="289"/>
        <end position="308"/>
    </location>
</feature>
<dbReference type="GO" id="GO:0005743">
    <property type="term" value="C:mitochondrial inner membrane"/>
    <property type="evidence" value="ECO:0007669"/>
    <property type="project" value="UniProtKB-SubCell"/>
</dbReference>
<feature type="transmembrane region" description="Helical" evidence="20">
    <location>
        <begin position="141"/>
        <end position="166"/>
    </location>
</feature>
<dbReference type="Gene3D" id="1.20.810.10">
    <property type="entry name" value="Cytochrome Bc1 Complex, Chain C"/>
    <property type="match status" value="1"/>
</dbReference>
<keyword evidence="5 20" id="KW-0813">Transport</keyword>
<comment type="cofactor">
    <cofactor evidence="19">
        <name>heme</name>
        <dbReference type="ChEBI" id="CHEBI:30413"/>
    </cofactor>
    <text evidence="19">Binds 2 heme groups non-covalently.</text>
</comment>
<dbReference type="PROSITE" id="PS51002">
    <property type="entry name" value="CYTB_NTER"/>
    <property type="match status" value="1"/>
</dbReference>
<feature type="transmembrane region" description="Helical" evidence="20">
    <location>
        <begin position="230"/>
        <end position="251"/>
    </location>
</feature>
<protein>
    <recommendedName>
        <fullName evidence="4 20">Cytochrome b</fullName>
    </recommendedName>
</protein>
<feature type="binding site" description="axial binding residue" evidence="19">
    <location>
        <position position="98"/>
    </location>
    <ligand>
        <name>heme b</name>
        <dbReference type="ChEBI" id="CHEBI:60344"/>
        <label>b566</label>
    </ligand>
    <ligandPart>
        <name>Fe</name>
        <dbReference type="ChEBI" id="CHEBI:18248"/>
    </ligandPart>
</feature>
<evidence type="ECO:0000256" key="19">
    <source>
        <dbReference type="PIRSR" id="PIRSR038885-2"/>
    </source>
</evidence>
<feature type="binding site" evidence="18">
    <location>
        <position position="202"/>
    </location>
    <ligand>
        <name>a ubiquinone</name>
        <dbReference type="ChEBI" id="CHEBI:16389"/>
    </ligand>
</feature>
<dbReference type="InterPro" id="IPR030689">
    <property type="entry name" value="Cytochrome_b"/>
</dbReference>
<dbReference type="PIRSF" id="PIRSF038885">
    <property type="entry name" value="COB"/>
    <property type="match status" value="1"/>
</dbReference>
<keyword evidence="11 20" id="KW-0249">Electron transport</keyword>
<dbReference type="SUPFAM" id="SSF81648">
    <property type="entry name" value="a domain/subunit of cytochrome bc1 complex (Ubiquinol-cytochrome c reductase)"/>
    <property type="match status" value="1"/>
</dbReference>
<feature type="domain" description="Cytochrome b/b6 N-terminal region profile" evidence="21">
    <location>
        <begin position="1"/>
        <end position="210"/>
    </location>
</feature>